<evidence type="ECO:0000313" key="3">
    <source>
        <dbReference type="EMBL" id="KSA01302.1"/>
    </source>
</evidence>
<accession>A0A0V1PYN9</accession>
<keyword evidence="2" id="KW-0472">Membrane</keyword>
<protein>
    <submittedName>
        <fullName evidence="3">Uncharacterized protein</fullName>
    </submittedName>
</protein>
<keyword evidence="2" id="KW-0812">Transmembrane</keyword>
<dbReference type="Pfam" id="PF11309">
    <property type="entry name" value="DUF3112"/>
    <property type="match status" value="1"/>
</dbReference>
<feature type="transmembrane region" description="Helical" evidence="2">
    <location>
        <begin position="100"/>
        <end position="119"/>
    </location>
</feature>
<feature type="transmembrane region" description="Helical" evidence="2">
    <location>
        <begin position="354"/>
        <end position="373"/>
    </location>
</feature>
<feature type="compositionally biased region" description="Polar residues" evidence="1">
    <location>
        <begin position="437"/>
        <end position="455"/>
    </location>
</feature>
<dbReference type="PANTHER" id="PTHR35184">
    <property type="entry name" value="YALI0C10208P"/>
    <property type="match status" value="1"/>
</dbReference>
<dbReference type="RefSeq" id="XP_015467404.1">
    <property type="nucleotide sequence ID" value="XM_015611763.1"/>
</dbReference>
<dbReference type="PANTHER" id="PTHR35184:SF1">
    <property type="entry name" value="INTEGRAL MEMBRANE PROTEIN"/>
    <property type="match status" value="1"/>
</dbReference>
<evidence type="ECO:0000256" key="1">
    <source>
        <dbReference type="SAM" id="MobiDB-lite"/>
    </source>
</evidence>
<name>A0A0V1PYN9_9ASCO</name>
<organism evidence="3 4">
    <name type="scientific">Debaryomyces fabryi</name>
    <dbReference type="NCBI Taxonomy" id="58627"/>
    <lineage>
        <taxon>Eukaryota</taxon>
        <taxon>Fungi</taxon>
        <taxon>Dikarya</taxon>
        <taxon>Ascomycota</taxon>
        <taxon>Saccharomycotina</taxon>
        <taxon>Pichiomycetes</taxon>
        <taxon>Debaryomycetaceae</taxon>
        <taxon>Debaryomyces</taxon>
    </lineage>
</organism>
<feature type="compositionally biased region" description="Polar residues" evidence="1">
    <location>
        <begin position="403"/>
        <end position="415"/>
    </location>
</feature>
<dbReference type="GeneID" id="26839943"/>
<dbReference type="EMBL" id="LMYN01000057">
    <property type="protein sequence ID" value="KSA01302.1"/>
    <property type="molecule type" value="Genomic_DNA"/>
</dbReference>
<proteinExistence type="predicted"/>
<feature type="transmembrane region" description="Helical" evidence="2">
    <location>
        <begin position="178"/>
        <end position="202"/>
    </location>
</feature>
<gene>
    <name evidence="3" type="ORF">AC631_02934</name>
</gene>
<comment type="caution">
    <text evidence="3">The sequence shown here is derived from an EMBL/GenBank/DDBJ whole genome shotgun (WGS) entry which is preliminary data.</text>
</comment>
<feature type="transmembrane region" description="Helical" evidence="2">
    <location>
        <begin position="317"/>
        <end position="339"/>
    </location>
</feature>
<dbReference type="Proteomes" id="UP000054251">
    <property type="component" value="Unassembled WGS sequence"/>
</dbReference>
<dbReference type="AlphaFoldDB" id="A0A0V1PYN9"/>
<evidence type="ECO:0000313" key="4">
    <source>
        <dbReference type="Proteomes" id="UP000054251"/>
    </source>
</evidence>
<feature type="transmembrane region" description="Helical" evidence="2">
    <location>
        <begin position="139"/>
        <end position="157"/>
    </location>
</feature>
<feature type="compositionally biased region" description="Basic and acidic residues" evidence="1">
    <location>
        <begin position="418"/>
        <end position="427"/>
    </location>
</feature>
<dbReference type="OrthoDB" id="3357002at2759"/>
<evidence type="ECO:0000256" key="2">
    <source>
        <dbReference type="SAM" id="Phobius"/>
    </source>
</evidence>
<dbReference type="InterPro" id="IPR021460">
    <property type="entry name" value="DUF3112"/>
</dbReference>
<reference evidence="3 4" key="1">
    <citation type="submission" date="2015-11" db="EMBL/GenBank/DDBJ databases">
        <title>The genome of Debaryomyces fabryi.</title>
        <authorList>
            <person name="Tafer H."/>
            <person name="Lopandic K."/>
        </authorList>
    </citation>
    <scope>NUCLEOTIDE SEQUENCE [LARGE SCALE GENOMIC DNA]</scope>
    <source>
        <strain evidence="3 4">CBS 789</strain>
    </source>
</reference>
<feature type="transmembrane region" description="Helical" evidence="2">
    <location>
        <begin position="70"/>
        <end position="93"/>
    </location>
</feature>
<feature type="compositionally biased region" description="Acidic residues" evidence="1">
    <location>
        <begin position="476"/>
        <end position="495"/>
    </location>
</feature>
<feature type="region of interest" description="Disordered" evidence="1">
    <location>
        <begin position="403"/>
        <end position="495"/>
    </location>
</feature>
<sequence length="495" mass="55957">MSGTDDNSAVGGLLHLLRATNNGAADGTGIYVLVNQAHNLLGNNIPPVMVEYTMGLQNNLFGSYPDNKDIAPSAVFLACFAVIGIAHLVLFLINSSRGHYFYLSLIWMFYCVLKVIGWTLRIVWAKDITKVQLGIADEVLLILSSIILVAVNLILAQRLFTWRHPVGGSRKLFNNTMYLLYAVVAAVIAMTIVSSAVPYVYLLSTYAYESYKNVVKVSAILIILYSLTAVSLISLSYFFKPTAKDENLYTYQPWWIESFHPFYFVRPNAAQEAEDTFMKRNHNHRHAIRVIASTHHHYKMVEGLTNQRGTLAHNKSLAIIMFTTLAIFVESIVRAVAVFQARENRDAGPACNPIAAYMCWGVLEVFVNIVYLVGRVDLRFYRPDVLPAKIRSIITAEQTYYPSDNESDEITSSTGDAEYYHSDDEKPNNNAFHFENRGNQSAGAHPYNNLTSQRFPNEKAPGYPTEKYPKEKFMSDDFDDDEKLDFDDHDSDFYF</sequence>
<keyword evidence="4" id="KW-1185">Reference proteome</keyword>
<keyword evidence="2" id="KW-1133">Transmembrane helix</keyword>
<feature type="transmembrane region" description="Helical" evidence="2">
    <location>
        <begin position="214"/>
        <end position="239"/>
    </location>
</feature>